<keyword evidence="6" id="KW-1185">Reference proteome</keyword>
<dbReference type="RefSeq" id="WP_204447655.1">
    <property type="nucleotide sequence ID" value="NZ_JACJKY010000019.1"/>
</dbReference>
<comment type="caution">
    <text evidence="5">The sequence shown here is derived from an EMBL/GenBank/DDBJ whole genome shotgun (WGS) entry which is preliminary data.</text>
</comment>
<dbReference type="Gene3D" id="2.160.10.10">
    <property type="entry name" value="Hexapeptide repeat proteins"/>
    <property type="match status" value="1"/>
</dbReference>
<evidence type="ECO:0000256" key="2">
    <source>
        <dbReference type="ARBA" id="ARBA00023056"/>
    </source>
</evidence>
<keyword evidence="5" id="KW-0548">Nucleotidyltransferase</keyword>
<dbReference type="SUPFAM" id="SSF51161">
    <property type="entry name" value="Trimeric LpxA-like enzymes"/>
    <property type="match status" value="1"/>
</dbReference>
<evidence type="ECO:0000313" key="6">
    <source>
        <dbReference type="Proteomes" id="UP000774750"/>
    </source>
</evidence>
<evidence type="ECO:0000259" key="3">
    <source>
        <dbReference type="Pfam" id="PF00483"/>
    </source>
</evidence>
<keyword evidence="5" id="KW-0808">Transferase</keyword>
<dbReference type="PANTHER" id="PTHR43523:SF6">
    <property type="entry name" value="GLYCOGEN BIOSYNTHESIS PROTEIN GLGD"/>
    <property type="match status" value="1"/>
</dbReference>
<dbReference type="InterPro" id="IPR011004">
    <property type="entry name" value="Trimer_LpxA-like_sf"/>
</dbReference>
<dbReference type="Proteomes" id="UP000774750">
    <property type="component" value="Unassembled WGS sequence"/>
</dbReference>
<comment type="similarity">
    <text evidence="1">Belongs to the bacterial/plant glucose-1-phosphate adenylyltransferase family.</text>
</comment>
<dbReference type="NCBIfam" id="TIGR02092">
    <property type="entry name" value="glgD"/>
    <property type="match status" value="1"/>
</dbReference>
<dbReference type="CDD" id="cd02508">
    <property type="entry name" value="ADP_Glucose_PP"/>
    <property type="match status" value="1"/>
</dbReference>
<name>A0A938X8Y9_9FIRM</name>
<dbReference type="EMBL" id="JACJKY010000019">
    <property type="protein sequence ID" value="MBM6921577.1"/>
    <property type="molecule type" value="Genomic_DNA"/>
</dbReference>
<dbReference type="InterPro" id="IPR011832">
    <property type="entry name" value="GlgDAde_trans"/>
</dbReference>
<dbReference type="SUPFAM" id="SSF53448">
    <property type="entry name" value="Nucleotide-diphospho-sugar transferases"/>
    <property type="match status" value="1"/>
</dbReference>
<dbReference type="GO" id="GO:0008878">
    <property type="term" value="F:glucose-1-phosphate adenylyltransferase activity"/>
    <property type="evidence" value="ECO:0007669"/>
    <property type="project" value="UniProtKB-EC"/>
</dbReference>
<dbReference type="InterPro" id="IPR029044">
    <property type="entry name" value="Nucleotide-diphossugar_trans"/>
</dbReference>
<dbReference type="Pfam" id="PF00483">
    <property type="entry name" value="NTP_transferase"/>
    <property type="match status" value="1"/>
</dbReference>
<dbReference type="CDD" id="cd04651">
    <property type="entry name" value="LbH_G1P_AT_C"/>
    <property type="match status" value="1"/>
</dbReference>
<dbReference type="InterPro" id="IPR056818">
    <property type="entry name" value="GlmU/GlgC-like_hexapep"/>
</dbReference>
<dbReference type="AlphaFoldDB" id="A0A938X8Y9"/>
<evidence type="ECO:0000259" key="4">
    <source>
        <dbReference type="Pfam" id="PF24894"/>
    </source>
</evidence>
<proteinExistence type="inferred from homology"/>
<reference evidence="5" key="2">
    <citation type="journal article" date="2021" name="Sci. Rep.">
        <title>The distribution of antibiotic resistance genes in chicken gut microbiota commensals.</title>
        <authorList>
            <person name="Juricova H."/>
            <person name="Matiasovicova J."/>
            <person name="Kubasova T."/>
            <person name="Cejkova D."/>
            <person name="Rychlik I."/>
        </authorList>
    </citation>
    <scope>NUCLEOTIDE SEQUENCE</scope>
    <source>
        <strain evidence="5">An559</strain>
    </source>
</reference>
<dbReference type="Pfam" id="PF24894">
    <property type="entry name" value="Hexapep_GlmU"/>
    <property type="match status" value="1"/>
</dbReference>
<protein>
    <submittedName>
        <fullName evidence="5">Glucose-1-phosphate adenylyltransferase subunit GlgD</fullName>
        <ecNumber evidence="5">2.7.7.27</ecNumber>
    </submittedName>
</protein>
<gene>
    <name evidence="5" type="primary">glgD</name>
    <name evidence="5" type="ORF">H6A12_10460</name>
</gene>
<dbReference type="GO" id="GO:0005978">
    <property type="term" value="P:glycogen biosynthetic process"/>
    <property type="evidence" value="ECO:0007669"/>
    <property type="project" value="UniProtKB-KW"/>
</dbReference>
<sequence>MRKNVCGLIYAGEENLNLRELVNKRSVGALPVGGRYRAIDFILSNMVNSGIRNIGVIPRRNYQSMMDHLGSGKEWDLNRKDGGLIIIPPYDTSENYGAHQGTIDTLQGAAPFLRRAPQKYCLLASSCAVYTETYDKMFEFHMETGADITLMYSVQENASATLDRFSDVRFKTDEDGRVVDMKTHGTAGSYDKMSLGIYLIKKDLLQYLLDDAASRGKYNIDTDIIMNHLDTLKIYAYEHKGYVGQLRSVASYFSTNMDLLKRDVQEDLFGSGTKVYTKIKDEAPTRYGKDAVVKNSLIGSGCIIEGTVENSIIFRGVTIAKGTVVKDCIIMQASEVYANSQLTNVILDKKVTVRPNSVLAGSREYPVIIPKGANV</sequence>
<dbReference type="InterPro" id="IPR011831">
    <property type="entry name" value="ADP-Glc_PPase"/>
</dbReference>
<accession>A0A938X8Y9</accession>
<keyword evidence="2" id="KW-0320">Glycogen biosynthesis</keyword>
<dbReference type="InterPro" id="IPR005835">
    <property type="entry name" value="NTP_transferase_dom"/>
</dbReference>
<feature type="domain" description="Nucleotidyl transferase" evidence="3">
    <location>
        <begin position="8"/>
        <end position="249"/>
    </location>
</feature>
<dbReference type="EC" id="2.7.7.27" evidence="5"/>
<reference evidence="5" key="1">
    <citation type="submission" date="2020-08" db="EMBL/GenBank/DDBJ databases">
        <authorList>
            <person name="Cejkova D."/>
            <person name="Kubasova T."/>
            <person name="Jahodarova E."/>
            <person name="Rychlik I."/>
        </authorList>
    </citation>
    <scope>NUCLEOTIDE SEQUENCE</scope>
    <source>
        <strain evidence="5">An559</strain>
    </source>
</reference>
<feature type="domain" description="Glucose-1-phosphate adenylyltransferase/Bifunctional protein GlmU-like C-terminal hexapeptide" evidence="4">
    <location>
        <begin position="288"/>
        <end position="358"/>
    </location>
</feature>
<organism evidence="5 6">
    <name type="scientific">Merdimmobilis hominis</name>
    <dbReference type="NCBI Taxonomy" id="2897707"/>
    <lineage>
        <taxon>Bacteria</taxon>
        <taxon>Bacillati</taxon>
        <taxon>Bacillota</taxon>
        <taxon>Clostridia</taxon>
        <taxon>Eubacteriales</taxon>
        <taxon>Oscillospiraceae</taxon>
        <taxon>Merdimmobilis</taxon>
    </lineage>
</organism>
<evidence type="ECO:0000256" key="1">
    <source>
        <dbReference type="ARBA" id="ARBA00010443"/>
    </source>
</evidence>
<dbReference type="Gene3D" id="3.90.550.10">
    <property type="entry name" value="Spore Coat Polysaccharide Biosynthesis Protein SpsA, Chain A"/>
    <property type="match status" value="1"/>
</dbReference>
<dbReference type="PANTHER" id="PTHR43523">
    <property type="entry name" value="GLUCOSE-1-PHOSPHATE ADENYLYLTRANSFERASE-RELATED"/>
    <property type="match status" value="1"/>
</dbReference>
<evidence type="ECO:0000313" key="5">
    <source>
        <dbReference type="EMBL" id="MBM6921577.1"/>
    </source>
</evidence>